<feature type="compositionally biased region" description="Basic residues" evidence="1">
    <location>
        <begin position="45"/>
        <end position="60"/>
    </location>
</feature>
<gene>
    <name evidence="2" type="ORF">Hypma_000197</name>
</gene>
<accession>A0A369JFG5</accession>
<dbReference type="InParanoid" id="A0A369JFG5"/>
<reference evidence="2" key="1">
    <citation type="submission" date="2018-04" db="EMBL/GenBank/DDBJ databases">
        <title>Whole genome sequencing of Hypsizygus marmoreus.</title>
        <authorList>
            <person name="Choi I.-G."/>
            <person name="Min B."/>
            <person name="Kim J.-G."/>
            <person name="Kim S."/>
            <person name="Oh Y.-L."/>
            <person name="Kong W.-S."/>
            <person name="Park H."/>
            <person name="Jeong J."/>
            <person name="Song E.-S."/>
        </authorList>
    </citation>
    <scope>NUCLEOTIDE SEQUENCE [LARGE SCALE GENOMIC DNA]</scope>
    <source>
        <strain evidence="2">51987-8</strain>
    </source>
</reference>
<organism evidence="2 3">
    <name type="scientific">Hypsizygus marmoreus</name>
    <name type="common">White beech mushroom</name>
    <name type="synonym">Agaricus marmoreus</name>
    <dbReference type="NCBI Taxonomy" id="39966"/>
    <lineage>
        <taxon>Eukaryota</taxon>
        <taxon>Fungi</taxon>
        <taxon>Dikarya</taxon>
        <taxon>Basidiomycota</taxon>
        <taxon>Agaricomycotina</taxon>
        <taxon>Agaricomycetes</taxon>
        <taxon>Agaricomycetidae</taxon>
        <taxon>Agaricales</taxon>
        <taxon>Tricholomatineae</taxon>
        <taxon>Lyophyllaceae</taxon>
        <taxon>Hypsizygus</taxon>
    </lineage>
</organism>
<protein>
    <submittedName>
        <fullName evidence="2">Uncharacterized protein</fullName>
    </submittedName>
</protein>
<proteinExistence type="predicted"/>
<comment type="caution">
    <text evidence="2">The sequence shown here is derived from an EMBL/GenBank/DDBJ whole genome shotgun (WGS) entry which is preliminary data.</text>
</comment>
<sequence>MDHNVEKRHALVPLSPSLQTECLFEPSVPCGSKLDSGLPDNSKRNRDHQRRRLQKKRHRRDYIPLLGKE</sequence>
<evidence type="ECO:0000256" key="1">
    <source>
        <dbReference type="SAM" id="MobiDB-lite"/>
    </source>
</evidence>
<evidence type="ECO:0000313" key="2">
    <source>
        <dbReference type="EMBL" id="RDB18443.1"/>
    </source>
</evidence>
<dbReference type="AlphaFoldDB" id="A0A369JFG5"/>
<feature type="region of interest" description="Disordered" evidence="1">
    <location>
        <begin position="30"/>
        <end position="69"/>
    </location>
</feature>
<dbReference type="Proteomes" id="UP000076154">
    <property type="component" value="Unassembled WGS sequence"/>
</dbReference>
<name>A0A369JFG5_HYPMA</name>
<keyword evidence="3" id="KW-1185">Reference proteome</keyword>
<dbReference type="EMBL" id="LUEZ02000101">
    <property type="protein sequence ID" value="RDB18443.1"/>
    <property type="molecule type" value="Genomic_DNA"/>
</dbReference>
<evidence type="ECO:0000313" key="3">
    <source>
        <dbReference type="Proteomes" id="UP000076154"/>
    </source>
</evidence>